<reference evidence="1 3" key="1">
    <citation type="submission" date="2019-07" db="EMBL/GenBank/DDBJ databases">
        <title>Whole genome shotgun sequence of Cellulomonas hominis NBRC 16055.</title>
        <authorList>
            <person name="Hosoyama A."/>
            <person name="Uohara A."/>
            <person name="Ohji S."/>
            <person name="Ichikawa N."/>
        </authorList>
    </citation>
    <scope>NUCLEOTIDE SEQUENCE [LARGE SCALE GENOMIC DNA]</scope>
    <source>
        <strain evidence="1 3">NBRC 16055</strain>
    </source>
</reference>
<dbReference type="EMBL" id="BJVQ01000112">
    <property type="protein sequence ID" value="GEL48805.1"/>
    <property type="molecule type" value="Genomic_DNA"/>
</dbReference>
<keyword evidence="3" id="KW-1185">Reference proteome</keyword>
<evidence type="ECO:0000313" key="2">
    <source>
        <dbReference type="EMBL" id="MBB5474797.1"/>
    </source>
</evidence>
<dbReference type="AlphaFoldDB" id="A0A511FHT4"/>
<reference evidence="2 4" key="2">
    <citation type="submission" date="2020-08" db="EMBL/GenBank/DDBJ databases">
        <title>Sequencing the genomes of 1000 actinobacteria strains.</title>
        <authorList>
            <person name="Klenk H.-P."/>
        </authorList>
    </citation>
    <scope>NUCLEOTIDE SEQUENCE [LARGE SCALE GENOMIC DNA]</scope>
    <source>
        <strain evidence="2 4">DSM 9581</strain>
    </source>
</reference>
<dbReference type="EMBL" id="JACHDN010000001">
    <property type="protein sequence ID" value="MBB5474797.1"/>
    <property type="molecule type" value="Genomic_DNA"/>
</dbReference>
<gene>
    <name evidence="1" type="ORF">CHO01_39210</name>
    <name evidence="2" type="ORF">HNR08_003533</name>
</gene>
<organism evidence="1 3">
    <name type="scientific">Cellulomonas hominis</name>
    <dbReference type="NCBI Taxonomy" id="156981"/>
    <lineage>
        <taxon>Bacteria</taxon>
        <taxon>Bacillati</taxon>
        <taxon>Actinomycetota</taxon>
        <taxon>Actinomycetes</taxon>
        <taxon>Micrococcales</taxon>
        <taxon>Cellulomonadaceae</taxon>
        <taxon>Cellulomonas</taxon>
    </lineage>
</organism>
<protein>
    <submittedName>
        <fullName evidence="1">Uncharacterized protein</fullName>
    </submittedName>
</protein>
<accession>A0A511FHT4</accession>
<dbReference type="Proteomes" id="UP000321723">
    <property type="component" value="Unassembled WGS sequence"/>
</dbReference>
<comment type="caution">
    <text evidence="1">The sequence shown here is derived from an EMBL/GenBank/DDBJ whole genome shotgun (WGS) entry which is preliminary data.</text>
</comment>
<evidence type="ECO:0000313" key="3">
    <source>
        <dbReference type="Proteomes" id="UP000321723"/>
    </source>
</evidence>
<dbReference type="RefSeq" id="WP_146840801.1">
    <property type="nucleotide sequence ID" value="NZ_BJVQ01000112.1"/>
</dbReference>
<dbReference type="Proteomes" id="UP000564629">
    <property type="component" value="Unassembled WGS sequence"/>
</dbReference>
<evidence type="ECO:0000313" key="4">
    <source>
        <dbReference type="Proteomes" id="UP000564629"/>
    </source>
</evidence>
<sequence length="152" mass="16172">MPTHFVPGLPFHAPSVAPTAELMRASGRSRWPADHGVEPATGDLWLVAVADVELGLAVVTEPGPHWAAVIPAWPARGVPRGGARIEPWGLLPALDVWPAHEVTIPSDLLTRRLGAATPRGTFPALLSADAGRLPDDLEEVWSRLNLGIDTGR</sequence>
<proteinExistence type="predicted"/>
<name>A0A511FHT4_9CELL</name>
<evidence type="ECO:0000313" key="1">
    <source>
        <dbReference type="EMBL" id="GEL48805.1"/>
    </source>
</evidence>